<name>A0ABT1LCQ3_9HYPH</name>
<dbReference type="InterPro" id="IPR023214">
    <property type="entry name" value="HAD_sf"/>
</dbReference>
<dbReference type="SFLD" id="SFLDS00003">
    <property type="entry name" value="Haloacid_Dehalogenase"/>
    <property type="match status" value="1"/>
</dbReference>
<dbReference type="CDD" id="cd07505">
    <property type="entry name" value="HAD_BPGM-like"/>
    <property type="match status" value="1"/>
</dbReference>
<dbReference type="PANTHER" id="PTHR46193">
    <property type="entry name" value="6-PHOSPHOGLUCONATE PHOSPHATASE"/>
    <property type="match status" value="1"/>
</dbReference>
<gene>
    <name evidence="6" type="ORF">NK718_09360</name>
</gene>
<comment type="similarity">
    <text evidence="2">Belongs to the HAD-like hydrolase superfamily. CbbY/CbbZ/Gph/YieH family.</text>
</comment>
<dbReference type="RefSeq" id="WP_254740919.1">
    <property type="nucleotide sequence ID" value="NZ_JANCLU010000007.1"/>
</dbReference>
<evidence type="ECO:0000256" key="1">
    <source>
        <dbReference type="ARBA" id="ARBA00001946"/>
    </source>
</evidence>
<dbReference type="GO" id="GO:0016787">
    <property type="term" value="F:hydrolase activity"/>
    <property type="evidence" value="ECO:0007669"/>
    <property type="project" value="UniProtKB-KW"/>
</dbReference>
<organism evidence="6 7">
    <name type="scientific">Alsobacter ponti</name>
    <dbReference type="NCBI Taxonomy" id="2962936"/>
    <lineage>
        <taxon>Bacteria</taxon>
        <taxon>Pseudomonadati</taxon>
        <taxon>Pseudomonadota</taxon>
        <taxon>Alphaproteobacteria</taxon>
        <taxon>Hyphomicrobiales</taxon>
        <taxon>Alsobacteraceae</taxon>
        <taxon>Alsobacter</taxon>
    </lineage>
</organism>
<accession>A0ABT1LCQ3</accession>
<dbReference type="Gene3D" id="3.40.50.1000">
    <property type="entry name" value="HAD superfamily/HAD-like"/>
    <property type="match status" value="1"/>
</dbReference>
<evidence type="ECO:0000256" key="3">
    <source>
        <dbReference type="ARBA" id="ARBA00022723"/>
    </source>
</evidence>
<keyword evidence="6" id="KW-0378">Hydrolase</keyword>
<dbReference type="Gene3D" id="1.10.150.240">
    <property type="entry name" value="Putative phosphatase, domain 2"/>
    <property type="match status" value="1"/>
</dbReference>
<dbReference type="InterPro" id="IPR036412">
    <property type="entry name" value="HAD-like_sf"/>
</dbReference>
<dbReference type="SUPFAM" id="SSF56784">
    <property type="entry name" value="HAD-like"/>
    <property type="match status" value="1"/>
</dbReference>
<reference evidence="6 7" key="1">
    <citation type="submission" date="2022-07" db="EMBL/GenBank/DDBJ databases">
        <authorList>
            <person name="Li W.-J."/>
            <person name="Deng Q.-Q."/>
        </authorList>
    </citation>
    <scope>NUCLEOTIDE SEQUENCE [LARGE SCALE GENOMIC DNA]</scope>
    <source>
        <strain evidence="6 7">SYSU M60028</strain>
    </source>
</reference>
<evidence type="ECO:0000313" key="6">
    <source>
        <dbReference type="EMBL" id="MCP8938721.1"/>
    </source>
</evidence>
<keyword evidence="3" id="KW-0479">Metal-binding</keyword>
<dbReference type="SFLD" id="SFLDG01129">
    <property type="entry name" value="C1.5:_HAD__Beta-PGM__Phosphata"/>
    <property type="match status" value="1"/>
</dbReference>
<dbReference type="Pfam" id="PF13419">
    <property type="entry name" value="HAD_2"/>
    <property type="match status" value="1"/>
</dbReference>
<proteinExistence type="inferred from homology"/>
<dbReference type="EMBL" id="JANCLU010000007">
    <property type="protein sequence ID" value="MCP8938721.1"/>
    <property type="molecule type" value="Genomic_DNA"/>
</dbReference>
<dbReference type="PANTHER" id="PTHR46193:SF18">
    <property type="entry name" value="HEXITOL PHOSPHATASE B"/>
    <property type="match status" value="1"/>
</dbReference>
<protein>
    <submittedName>
        <fullName evidence="6">HAD-IA family hydrolase</fullName>
    </submittedName>
</protein>
<dbReference type="InterPro" id="IPR041492">
    <property type="entry name" value="HAD_2"/>
</dbReference>
<dbReference type="InterPro" id="IPR006439">
    <property type="entry name" value="HAD-SF_hydro_IA"/>
</dbReference>
<dbReference type="InterPro" id="IPR023198">
    <property type="entry name" value="PGP-like_dom2"/>
</dbReference>
<comment type="caution">
    <text evidence="6">The sequence shown here is derived from an EMBL/GenBank/DDBJ whole genome shotgun (WGS) entry which is preliminary data.</text>
</comment>
<dbReference type="NCBIfam" id="TIGR01509">
    <property type="entry name" value="HAD-SF-IA-v3"/>
    <property type="match status" value="1"/>
</dbReference>
<dbReference type="InterPro" id="IPR051600">
    <property type="entry name" value="Beta-PGM-like"/>
</dbReference>
<evidence type="ECO:0000256" key="4">
    <source>
        <dbReference type="ARBA" id="ARBA00022842"/>
    </source>
</evidence>
<evidence type="ECO:0000256" key="2">
    <source>
        <dbReference type="ARBA" id="ARBA00006171"/>
    </source>
</evidence>
<sequence length="224" mass="23618">MTAASAPGLLFDLDGTLVETDPTHLGAFKDILAPYGVEVDEHVYNTHIIGNPNADIFMTLLPRLTPADHRRLADEKEALFRSRAGGLKPAEGLIDLLDRADASGVGTVVVTNAPRANAVMMLDVLGIADRFRALVIGDEMERPKPHPDPYLRGLSLLGAAAGRSLAFEDSRSGVRAAAAAELPVVGITSSLAGSALREAGATMVARDFTDPALLAMARELTGLR</sequence>
<evidence type="ECO:0000256" key="5">
    <source>
        <dbReference type="ARBA" id="ARBA00023277"/>
    </source>
</evidence>
<keyword evidence="5" id="KW-0119">Carbohydrate metabolism</keyword>
<dbReference type="Proteomes" id="UP001205890">
    <property type="component" value="Unassembled WGS sequence"/>
</dbReference>
<comment type="cofactor">
    <cofactor evidence="1">
        <name>Mg(2+)</name>
        <dbReference type="ChEBI" id="CHEBI:18420"/>
    </cofactor>
</comment>
<evidence type="ECO:0000313" key="7">
    <source>
        <dbReference type="Proteomes" id="UP001205890"/>
    </source>
</evidence>
<keyword evidence="4" id="KW-0460">Magnesium</keyword>
<keyword evidence="7" id="KW-1185">Reference proteome</keyword>